<evidence type="ECO:0000256" key="1">
    <source>
        <dbReference type="SAM" id="Phobius"/>
    </source>
</evidence>
<sequence>MALVERGTEWLLFPGAVFHLMGGLQLSITDVQVAVLFPKLKATLTCLVSGARDVSGFVPILLKMAYQAGVSYKTCMFSFAGIILLMSSVNTFTLPPRQDDDGNNIDVDCCLKMNKRSRITKEASTGINKFDQNDVNESTVNEPFVPTGNVKANKETTSGEAGEINYQEALDMHTSYQHFTNVSRKETCFDGSAPLIHGMENPDSKENDESTNIGLLHGTLLILKRPIFWMLLLWLTCQGTVIITYDGCFYAIISYYGNNAKSTISTYTDVYSWLQVVSLFWALLTGLMLDKLLTRATQNDKEHCFVVPFFLTVLAGVIVSIACIIPIIEMQLVAVVFHSVLKTGTFAVHFAFVVSAFPKEHFGKAFGIQVTVSGLLTFIELPIFSWYKHSLESDPLWLGVLFLGICFTASCLPFYLLWRKRRYTRSSNYTL</sequence>
<keyword evidence="1" id="KW-1133">Transmembrane helix</keyword>
<feature type="transmembrane region" description="Helical" evidence="1">
    <location>
        <begin position="334"/>
        <end position="354"/>
    </location>
</feature>
<dbReference type="InParanoid" id="A0A1S3KI92"/>
<feature type="transmembrane region" description="Helical" evidence="1">
    <location>
        <begin position="305"/>
        <end position="328"/>
    </location>
</feature>
<proteinExistence type="predicted"/>
<feature type="transmembrane region" description="Helical" evidence="1">
    <location>
        <begin position="227"/>
        <end position="253"/>
    </location>
</feature>
<keyword evidence="2" id="KW-1185">Reference proteome</keyword>
<dbReference type="PANTHER" id="PTHR20765">
    <property type="entry name" value="SOLUTE CARRIER FAMILY 43 MEMBER 3-RELATED"/>
    <property type="match status" value="1"/>
</dbReference>
<accession>A0A1S3KI92</accession>
<dbReference type="InterPro" id="IPR036259">
    <property type="entry name" value="MFS_trans_sf"/>
</dbReference>
<dbReference type="KEGG" id="lak:106182110"/>
<feature type="transmembrane region" description="Helical" evidence="1">
    <location>
        <begin position="396"/>
        <end position="418"/>
    </location>
</feature>
<dbReference type="OrthoDB" id="330047at2759"/>
<dbReference type="GeneID" id="106182110"/>
<dbReference type="Proteomes" id="UP000085678">
    <property type="component" value="Unplaced"/>
</dbReference>
<name>A0A1S3KI92_LINAN</name>
<dbReference type="AlphaFoldDB" id="A0A1S3KI92"/>
<keyword evidence="1" id="KW-0812">Transmembrane</keyword>
<organism evidence="2 3">
    <name type="scientific">Lingula anatina</name>
    <name type="common">Brachiopod</name>
    <name type="synonym">Lingula unguis</name>
    <dbReference type="NCBI Taxonomy" id="7574"/>
    <lineage>
        <taxon>Eukaryota</taxon>
        <taxon>Metazoa</taxon>
        <taxon>Spiralia</taxon>
        <taxon>Lophotrochozoa</taxon>
        <taxon>Brachiopoda</taxon>
        <taxon>Linguliformea</taxon>
        <taxon>Lingulata</taxon>
        <taxon>Lingulida</taxon>
        <taxon>Linguloidea</taxon>
        <taxon>Lingulidae</taxon>
        <taxon>Lingula</taxon>
    </lineage>
</organism>
<reference evidence="3" key="1">
    <citation type="submission" date="2025-08" db="UniProtKB">
        <authorList>
            <consortium name="RefSeq"/>
        </authorList>
    </citation>
    <scope>IDENTIFICATION</scope>
    <source>
        <tissue evidence="3">Gonads</tissue>
    </source>
</reference>
<dbReference type="RefSeq" id="XP_013422217.1">
    <property type="nucleotide sequence ID" value="XM_013566763.1"/>
</dbReference>
<gene>
    <name evidence="3" type="primary">LOC106182110</name>
</gene>
<evidence type="ECO:0000313" key="3">
    <source>
        <dbReference type="RefSeq" id="XP_013422217.1"/>
    </source>
</evidence>
<dbReference type="Gene3D" id="1.20.1250.20">
    <property type="entry name" value="MFS general substrate transporter like domains"/>
    <property type="match status" value="1"/>
</dbReference>
<evidence type="ECO:0000313" key="2">
    <source>
        <dbReference type="Proteomes" id="UP000085678"/>
    </source>
</evidence>
<feature type="transmembrane region" description="Helical" evidence="1">
    <location>
        <begin position="366"/>
        <end position="384"/>
    </location>
</feature>
<keyword evidence="1" id="KW-0472">Membrane</keyword>
<protein>
    <submittedName>
        <fullName evidence="3">Solute carrier family 43 member 3</fullName>
    </submittedName>
</protein>
<dbReference type="SUPFAM" id="SSF103473">
    <property type="entry name" value="MFS general substrate transporter"/>
    <property type="match status" value="1"/>
</dbReference>
<feature type="transmembrane region" description="Helical" evidence="1">
    <location>
        <begin position="273"/>
        <end position="293"/>
    </location>
</feature>
<dbReference type="InterPro" id="IPR027197">
    <property type="entry name" value="SLC43A3"/>
</dbReference>
<dbReference type="PANTHER" id="PTHR20765:SF1">
    <property type="entry name" value="EQUILIBRATIVE NUCLEOBASE TRANSPORTER 1"/>
    <property type="match status" value="1"/>
</dbReference>